<dbReference type="Pfam" id="PF18044">
    <property type="entry name" value="zf-CCCH_4"/>
    <property type="match status" value="1"/>
</dbReference>
<dbReference type="SMART" id="SM00356">
    <property type="entry name" value="ZnF_C3H1"/>
    <property type="match status" value="1"/>
</dbReference>
<dbReference type="Pfam" id="PF01585">
    <property type="entry name" value="G-patch"/>
    <property type="match status" value="1"/>
</dbReference>
<protein>
    <recommendedName>
        <fullName evidence="10">Zinc finger CCCH domain-containing protein 18</fullName>
    </recommendedName>
</protein>
<keyword evidence="3 5" id="KW-0862">Zinc</keyword>
<name>A3AC71_ORYSJ</name>
<organism evidence="9">
    <name type="scientific">Oryza sativa subsp. japonica</name>
    <name type="common">Rice</name>
    <dbReference type="NCBI Taxonomy" id="39947"/>
    <lineage>
        <taxon>Eukaryota</taxon>
        <taxon>Viridiplantae</taxon>
        <taxon>Streptophyta</taxon>
        <taxon>Embryophyta</taxon>
        <taxon>Tracheophyta</taxon>
        <taxon>Spermatophyta</taxon>
        <taxon>Magnoliopsida</taxon>
        <taxon>Liliopsida</taxon>
        <taxon>Poales</taxon>
        <taxon>Poaceae</taxon>
        <taxon>BOP clade</taxon>
        <taxon>Oryzoideae</taxon>
        <taxon>Oryzeae</taxon>
        <taxon>Oryzinae</taxon>
        <taxon>Oryza</taxon>
        <taxon>Oryza sativa</taxon>
    </lineage>
</organism>
<feature type="compositionally biased region" description="Acidic residues" evidence="6">
    <location>
        <begin position="274"/>
        <end position="286"/>
    </location>
</feature>
<feature type="region of interest" description="Disordered" evidence="6">
    <location>
        <begin position="420"/>
        <end position="446"/>
    </location>
</feature>
<feature type="compositionally biased region" description="Acidic residues" evidence="6">
    <location>
        <begin position="1"/>
        <end position="11"/>
    </location>
</feature>
<keyword evidence="1 5" id="KW-0479">Metal-binding</keyword>
<proteinExistence type="predicted"/>
<evidence type="ECO:0000256" key="6">
    <source>
        <dbReference type="SAM" id="MobiDB-lite"/>
    </source>
</evidence>
<dbReference type="EMBL" id="CM000139">
    <property type="protein sequence ID" value="EAZ24910.1"/>
    <property type="molecule type" value="Genomic_DNA"/>
</dbReference>
<keyword evidence="4" id="KW-0238">DNA-binding</keyword>
<feature type="region of interest" description="Disordered" evidence="6">
    <location>
        <begin position="496"/>
        <end position="518"/>
    </location>
</feature>
<feature type="region of interest" description="Disordered" evidence="6">
    <location>
        <begin position="244"/>
        <end position="290"/>
    </location>
</feature>
<evidence type="ECO:0000259" key="8">
    <source>
        <dbReference type="PROSITE" id="PS50174"/>
    </source>
</evidence>
<feature type="region of interest" description="Disordered" evidence="6">
    <location>
        <begin position="91"/>
        <end position="119"/>
    </location>
</feature>
<feature type="zinc finger region" description="C3H1-type" evidence="5">
    <location>
        <begin position="160"/>
        <end position="187"/>
    </location>
</feature>
<evidence type="ECO:0000256" key="5">
    <source>
        <dbReference type="PROSITE-ProRule" id="PRU00723"/>
    </source>
</evidence>
<feature type="domain" description="C3H1-type" evidence="7">
    <location>
        <begin position="160"/>
        <end position="187"/>
    </location>
</feature>
<feature type="compositionally biased region" description="Acidic residues" evidence="6">
    <location>
        <begin position="108"/>
        <end position="118"/>
    </location>
</feature>
<sequence>MAGEEGEDEAASIELQLEHHLQEQRGLPHRRRRGPSPPTPPTPTSSRCWVQAVCLLLLLVVHEELLAAIKDAEEGLLHLKRSRLVKQIDEIFPNQEPTSEAPEVAVDPPDDVEPEPLEPQEFSVGSKCRFRHKDGRWYNGCVIGLEGSSDARISFLTPTSENMSMCKFFLQQRCRFGSNCRLSHGIVIPILSLKQFTPTRWQQSLVGSSILAASGHHSGLWRRAELESWDDDLKVGQVVFQDDGSSARLPSDSLSISEYADESDEDGEGSSSDEGSDFSEDGDQEDESVHQGLGLLESKNLSGVQTETAIFAKWEHHTRGVASKMMAKMGYREGMGLGVSGQGMLDPIPVKVLPPKQSLDHAVAASEVNDSVGPGKKRSRGGKRKREKKFAEQARAAKAEEEERSVFSFINSQLVGQDVAEGSAVKSKKDSSGEANGHAKKEDRRSLLAYDDEVKELRSRVEKLEEMMKRNRKDKAFYEAASKKLKQTRKALADAEATHASATNAVARKEKEKKWLKF</sequence>
<evidence type="ECO:0000256" key="3">
    <source>
        <dbReference type="ARBA" id="ARBA00022833"/>
    </source>
</evidence>
<dbReference type="SUPFAM" id="SSF90229">
    <property type="entry name" value="CCCH zinc finger"/>
    <property type="match status" value="1"/>
</dbReference>
<dbReference type="InterPro" id="IPR041367">
    <property type="entry name" value="Znf-CCCH_4"/>
</dbReference>
<dbReference type="SMART" id="SM00443">
    <property type="entry name" value="G_patch"/>
    <property type="match status" value="1"/>
</dbReference>
<dbReference type="InterPro" id="IPR000571">
    <property type="entry name" value="Znf_CCCH"/>
</dbReference>
<dbReference type="PANTHER" id="PTHR47650">
    <property type="entry name" value="ZINC FINGER CCCH DOMAIN-CONTAINING PROTEIN 22"/>
    <property type="match status" value="1"/>
</dbReference>
<dbReference type="InterPro" id="IPR036855">
    <property type="entry name" value="Znf_CCCH_sf"/>
</dbReference>
<dbReference type="Proteomes" id="UP000007752">
    <property type="component" value="Chromosome 2"/>
</dbReference>
<feature type="compositionally biased region" description="Basic and acidic residues" evidence="6">
    <location>
        <begin position="389"/>
        <end position="404"/>
    </location>
</feature>
<feature type="region of interest" description="Disordered" evidence="6">
    <location>
        <begin position="365"/>
        <end position="404"/>
    </location>
</feature>
<dbReference type="InterPro" id="IPR000467">
    <property type="entry name" value="G_patch_dom"/>
</dbReference>
<evidence type="ECO:0000256" key="4">
    <source>
        <dbReference type="ARBA" id="ARBA00023125"/>
    </source>
</evidence>
<dbReference type="PANTHER" id="PTHR47650:SF2">
    <property type="entry name" value="ZINC FINGER CCCH DOMAIN-CONTAINING PROTEIN 22"/>
    <property type="match status" value="1"/>
</dbReference>
<keyword evidence="2 5" id="KW-0863">Zinc-finger</keyword>
<gene>
    <name evidence="9" type="ORF">OsJ_08690</name>
</gene>
<accession>A3AC71</accession>
<dbReference type="GO" id="GO:0008270">
    <property type="term" value="F:zinc ion binding"/>
    <property type="evidence" value="ECO:0007669"/>
    <property type="project" value="UniProtKB-KW"/>
</dbReference>
<dbReference type="AlphaFoldDB" id="A3AC71"/>
<dbReference type="GO" id="GO:0003677">
    <property type="term" value="F:DNA binding"/>
    <property type="evidence" value="ECO:0007669"/>
    <property type="project" value="UniProtKB-KW"/>
</dbReference>
<feature type="compositionally biased region" description="Basic and acidic residues" evidence="6">
    <location>
        <begin position="507"/>
        <end position="518"/>
    </location>
</feature>
<feature type="region of interest" description="Disordered" evidence="6">
    <location>
        <begin position="1"/>
        <end position="46"/>
    </location>
</feature>
<evidence type="ECO:0000256" key="2">
    <source>
        <dbReference type="ARBA" id="ARBA00022771"/>
    </source>
</evidence>
<evidence type="ECO:0000256" key="1">
    <source>
        <dbReference type="ARBA" id="ARBA00022723"/>
    </source>
</evidence>
<feature type="compositionally biased region" description="Acidic residues" evidence="6">
    <location>
        <begin position="259"/>
        <end position="268"/>
    </location>
</feature>
<dbReference type="PROSITE" id="PS50103">
    <property type="entry name" value="ZF_C3H1"/>
    <property type="match status" value="1"/>
</dbReference>
<feature type="compositionally biased region" description="Basic residues" evidence="6">
    <location>
        <begin position="375"/>
        <end position="388"/>
    </location>
</feature>
<evidence type="ECO:0000313" key="9">
    <source>
        <dbReference type="EMBL" id="EAZ24910.1"/>
    </source>
</evidence>
<feature type="domain" description="G-patch" evidence="8">
    <location>
        <begin position="318"/>
        <end position="364"/>
    </location>
</feature>
<dbReference type="Gene3D" id="2.30.30.1190">
    <property type="match status" value="1"/>
</dbReference>
<dbReference type="PROSITE" id="PS50174">
    <property type="entry name" value="G_PATCH"/>
    <property type="match status" value="1"/>
</dbReference>
<evidence type="ECO:0000259" key="7">
    <source>
        <dbReference type="PROSITE" id="PS50103"/>
    </source>
</evidence>
<reference evidence="9" key="2">
    <citation type="submission" date="2008-12" db="EMBL/GenBank/DDBJ databases">
        <title>Improved gene annotation of the rice (Oryza sativa) genomes.</title>
        <authorList>
            <person name="Wang J."/>
            <person name="Li R."/>
            <person name="Fan W."/>
            <person name="Huang Q."/>
            <person name="Zhang J."/>
            <person name="Zhou Y."/>
            <person name="Hu Y."/>
            <person name="Zi S."/>
            <person name="Li J."/>
            <person name="Ni P."/>
            <person name="Zheng H."/>
            <person name="Zhang Y."/>
            <person name="Zhao M."/>
            <person name="Hao Q."/>
            <person name="McDermott J."/>
            <person name="Samudrala R."/>
            <person name="Kristiansen K."/>
            <person name="Wong G.K.-S."/>
        </authorList>
    </citation>
    <scope>NUCLEOTIDE SEQUENCE</scope>
</reference>
<feature type="compositionally biased region" description="Basic and acidic residues" evidence="6">
    <location>
        <begin position="427"/>
        <end position="446"/>
    </location>
</feature>
<evidence type="ECO:0008006" key="10">
    <source>
        <dbReference type="Google" id="ProtNLM"/>
    </source>
</evidence>
<reference evidence="9" key="1">
    <citation type="journal article" date="2005" name="PLoS Biol.">
        <title>The genomes of Oryza sativa: a history of duplications.</title>
        <authorList>
            <person name="Yu J."/>
            <person name="Wang J."/>
            <person name="Lin W."/>
            <person name="Li S."/>
            <person name="Li H."/>
            <person name="Zhou J."/>
            <person name="Ni P."/>
            <person name="Dong W."/>
            <person name="Hu S."/>
            <person name="Zeng C."/>
            <person name="Zhang J."/>
            <person name="Zhang Y."/>
            <person name="Li R."/>
            <person name="Xu Z."/>
            <person name="Li S."/>
            <person name="Li X."/>
            <person name="Zheng H."/>
            <person name="Cong L."/>
            <person name="Lin L."/>
            <person name="Yin J."/>
            <person name="Geng J."/>
            <person name="Li G."/>
            <person name="Shi J."/>
            <person name="Liu J."/>
            <person name="Lv H."/>
            <person name="Li J."/>
            <person name="Wang J."/>
            <person name="Deng Y."/>
            <person name="Ran L."/>
            <person name="Shi X."/>
            <person name="Wang X."/>
            <person name="Wu Q."/>
            <person name="Li C."/>
            <person name="Ren X."/>
            <person name="Wang J."/>
            <person name="Wang X."/>
            <person name="Li D."/>
            <person name="Liu D."/>
            <person name="Zhang X."/>
            <person name="Ji Z."/>
            <person name="Zhao W."/>
            <person name="Sun Y."/>
            <person name="Zhang Z."/>
            <person name="Bao J."/>
            <person name="Han Y."/>
            <person name="Dong L."/>
            <person name="Ji J."/>
            <person name="Chen P."/>
            <person name="Wu S."/>
            <person name="Liu J."/>
            <person name="Xiao Y."/>
            <person name="Bu D."/>
            <person name="Tan J."/>
            <person name="Yang L."/>
            <person name="Ye C."/>
            <person name="Zhang J."/>
            <person name="Xu J."/>
            <person name="Zhou Y."/>
            <person name="Yu Y."/>
            <person name="Zhang B."/>
            <person name="Zhuang S."/>
            <person name="Wei H."/>
            <person name="Liu B."/>
            <person name="Lei M."/>
            <person name="Yu H."/>
            <person name="Li Y."/>
            <person name="Xu H."/>
            <person name="Wei S."/>
            <person name="He X."/>
            <person name="Fang L."/>
            <person name="Zhang Z."/>
            <person name="Zhang Y."/>
            <person name="Huang X."/>
            <person name="Su Z."/>
            <person name="Tong W."/>
            <person name="Li J."/>
            <person name="Tong Z."/>
            <person name="Li S."/>
            <person name="Ye J."/>
            <person name="Wang L."/>
            <person name="Fang L."/>
            <person name="Lei T."/>
            <person name="Chen C."/>
            <person name="Chen H."/>
            <person name="Xu Z."/>
            <person name="Li H."/>
            <person name="Huang H."/>
            <person name="Zhang F."/>
            <person name="Xu H."/>
            <person name="Li N."/>
            <person name="Zhao C."/>
            <person name="Li S."/>
            <person name="Dong L."/>
            <person name="Huang Y."/>
            <person name="Li L."/>
            <person name="Xi Y."/>
            <person name="Qi Q."/>
            <person name="Li W."/>
            <person name="Zhang B."/>
            <person name="Hu W."/>
            <person name="Zhang Y."/>
            <person name="Tian X."/>
            <person name="Jiao Y."/>
            <person name="Liang X."/>
            <person name="Jin J."/>
            <person name="Gao L."/>
            <person name="Zheng W."/>
            <person name="Hao B."/>
            <person name="Liu S."/>
            <person name="Wang W."/>
            <person name="Yuan L."/>
            <person name="Cao M."/>
            <person name="McDermott J."/>
            <person name="Samudrala R."/>
            <person name="Wang J."/>
            <person name="Wong G.K."/>
            <person name="Yang H."/>
        </authorList>
    </citation>
    <scope>NUCLEOTIDE SEQUENCE [LARGE SCALE GENOMIC DNA]</scope>
</reference>